<organism evidence="1 2">
    <name type="scientific">Caulobacter phage Seuss</name>
    <dbReference type="NCBI Taxonomy" id="1675601"/>
    <lineage>
        <taxon>Viruses</taxon>
        <taxon>Duplodnaviria</taxon>
        <taxon>Heunggongvirae</taxon>
        <taxon>Uroviricota</taxon>
        <taxon>Caudoviricetes</taxon>
        <taxon>Seussvirus</taxon>
        <taxon>Seussvirus seuss</taxon>
    </lineage>
</organism>
<protein>
    <submittedName>
        <fullName evidence="1">Uncharacterized protein</fullName>
    </submittedName>
</protein>
<evidence type="ECO:0000313" key="2">
    <source>
        <dbReference type="Proteomes" id="UP000221339"/>
    </source>
</evidence>
<accession>A0A0K1LMV7</accession>
<sequence length="148" mass="15468">MPSFHTAVRLAKFDFKDYQLTVNMNSAITTSDVGKPVTIDTSADNQVKLVGAGEEIVGIIYTVEDRVNEGKKVGTVEFHFAAYLPIQAGLTGNQVVARGKRLAGGGAGTVRALDPAVPADAVLIAAGAPRCWGLHTVDGVSKAIATLF</sequence>
<proteinExistence type="predicted"/>
<dbReference type="EMBL" id="KT001914">
    <property type="protein sequence ID" value="AKU43538.1"/>
    <property type="molecule type" value="Genomic_DNA"/>
</dbReference>
<evidence type="ECO:0000313" key="1">
    <source>
        <dbReference type="EMBL" id="AKU43538.1"/>
    </source>
</evidence>
<name>A0A0K1LMV7_9CAUD</name>
<gene>
    <name evidence="1" type="ORF">CPT_Seuss12</name>
</gene>
<dbReference type="Proteomes" id="UP000221339">
    <property type="component" value="Segment"/>
</dbReference>
<reference evidence="1 2" key="1">
    <citation type="journal article" date="2015" name="Genome Announc.">
        <title>Complete Genome Sequence of Caulobacter crescentus Siphophage Seuss.</title>
        <authorList>
            <person name="Sloan J.M."/>
            <person name="Keene J.L."/>
            <person name="Cahill J.L."/>
            <person name="Rasche E.S."/>
            <person name="Kuty Everett G.F."/>
        </authorList>
    </citation>
    <scope>NUCLEOTIDE SEQUENCE [LARGE SCALE GENOMIC DNA]</scope>
</reference>
<keyword evidence="2" id="KW-1185">Reference proteome</keyword>